<evidence type="ECO:0000256" key="6">
    <source>
        <dbReference type="SAM" id="Phobius"/>
    </source>
</evidence>
<evidence type="ECO:0000259" key="7">
    <source>
        <dbReference type="PROSITE" id="PS50940"/>
    </source>
</evidence>
<keyword evidence="5" id="KW-0325">Glycoprotein</keyword>
<name>A0A2M4C1C4_9DIPT</name>
<dbReference type="SUPFAM" id="SSF57625">
    <property type="entry name" value="Invertebrate chitin-binding proteins"/>
    <property type="match status" value="2"/>
</dbReference>
<dbReference type="EMBL" id="GGFJ01009962">
    <property type="protein sequence ID" value="MBW59103.1"/>
    <property type="molecule type" value="Transcribed_RNA"/>
</dbReference>
<evidence type="ECO:0000313" key="8">
    <source>
        <dbReference type="EMBL" id="MBW59103.1"/>
    </source>
</evidence>
<dbReference type="GO" id="GO:0005576">
    <property type="term" value="C:extracellular region"/>
    <property type="evidence" value="ECO:0007669"/>
    <property type="project" value="InterPro"/>
</dbReference>
<accession>A0A2M4C1C4</accession>
<organism evidence="8">
    <name type="scientific">Anopheles marajoara</name>
    <dbReference type="NCBI Taxonomy" id="58244"/>
    <lineage>
        <taxon>Eukaryota</taxon>
        <taxon>Metazoa</taxon>
        <taxon>Ecdysozoa</taxon>
        <taxon>Arthropoda</taxon>
        <taxon>Hexapoda</taxon>
        <taxon>Insecta</taxon>
        <taxon>Pterygota</taxon>
        <taxon>Neoptera</taxon>
        <taxon>Endopterygota</taxon>
        <taxon>Diptera</taxon>
        <taxon>Nematocera</taxon>
        <taxon>Culicoidea</taxon>
        <taxon>Culicidae</taxon>
        <taxon>Anophelinae</taxon>
        <taxon>Anopheles</taxon>
    </lineage>
</organism>
<evidence type="ECO:0000256" key="5">
    <source>
        <dbReference type="ARBA" id="ARBA00023180"/>
    </source>
</evidence>
<protein>
    <submittedName>
        <fullName evidence="8">Putative mucin-like peritrophin</fullName>
    </submittedName>
</protein>
<feature type="transmembrane region" description="Helical" evidence="6">
    <location>
        <begin position="21"/>
        <end position="46"/>
    </location>
</feature>
<keyword evidence="2" id="KW-0732">Signal</keyword>
<dbReference type="Gene3D" id="2.170.140.10">
    <property type="entry name" value="Chitin binding domain"/>
    <property type="match status" value="2"/>
</dbReference>
<evidence type="ECO:0000256" key="1">
    <source>
        <dbReference type="ARBA" id="ARBA00022669"/>
    </source>
</evidence>
<reference evidence="8" key="1">
    <citation type="submission" date="2018-01" db="EMBL/GenBank/DDBJ databases">
        <title>An insight into the sialome of Amazonian anophelines.</title>
        <authorList>
            <person name="Ribeiro J.M."/>
            <person name="Scarpassa V."/>
            <person name="Calvo E."/>
        </authorList>
    </citation>
    <scope>NUCLEOTIDE SEQUENCE</scope>
    <source>
        <tissue evidence="8">Salivary glands</tissue>
    </source>
</reference>
<dbReference type="InterPro" id="IPR002557">
    <property type="entry name" value="Chitin-bd_dom"/>
</dbReference>
<keyword evidence="3" id="KW-0677">Repeat</keyword>
<evidence type="ECO:0000256" key="2">
    <source>
        <dbReference type="ARBA" id="ARBA00022729"/>
    </source>
</evidence>
<dbReference type="PROSITE" id="PS50940">
    <property type="entry name" value="CHIT_BIND_II"/>
    <property type="match status" value="2"/>
</dbReference>
<dbReference type="AlphaFoldDB" id="A0A2M4C1C4"/>
<keyword evidence="4" id="KW-1015">Disulfide bond</keyword>
<dbReference type="InterPro" id="IPR051940">
    <property type="entry name" value="Chitin_bind-dev_reg"/>
</dbReference>
<evidence type="ECO:0000256" key="4">
    <source>
        <dbReference type="ARBA" id="ARBA00023157"/>
    </source>
</evidence>
<keyword evidence="1" id="KW-0147">Chitin-binding</keyword>
<evidence type="ECO:0000256" key="3">
    <source>
        <dbReference type="ARBA" id="ARBA00022737"/>
    </source>
</evidence>
<dbReference type="PANTHER" id="PTHR23301">
    <property type="entry name" value="CHITIN BINDING PERITROPHIN-A"/>
    <property type="match status" value="1"/>
</dbReference>
<dbReference type="PANTHER" id="PTHR23301:SF0">
    <property type="entry name" value="CHITIN-BINDING TYPE-2 DOMAIN-CONTAINING PROTEIN-RELATED"/>
    <property type="match status" value="1"/>
</dbReference>
<keyword evidence="6" id="KW-0812">Transmembrane</keyword>
<feature type="domain" description="Chitin-binding type-2" evidence="7">
    <location>
        <begin position="59"/>
        <end position="115"/>
    </location>
</feature>
<dbReference type="InterPro" id="IPR036508">
    <property type="entry name" value="Chitin-bd_dom_sf"/>
</dbReference>
<keyword evidence="6" id="KW-1133">Transmembrane helix</keyword>
<feature type="domain" description="Chitin-binding type-2" evidence="7">
    <location>
        <begin position="116"/>
        <end position="169"/>
    </location>
</feature>
<dbReference type="SMART" id="SM00494">
    <property type="entry name" value="ChtBD2"/>
    <property type="match status" value="2"/>
</dbReference>
<keyword evidence="6" id="KW-0472">Membrane</keyword>
<proteinExistence type="predicted"/>
<dbReference type="GO" id="GO:0008061">
    <property type="term" value="F:chitin binding"/>
    <property type="evidence" value="ECO:0007669"/>
    <property type="project" value="UniProtKB-KW"/>
</dbReference>
<dbReference type="Pfam" id="PF01607">
    <property type="entry name" value="CBM_14"/>
    <property type="match status" value="2"/>
</dbReference>
<sequence length="172" mass="19218">MQGSIRDIKDQDHHSVRRSAFFDLAGLATSTTWMVIAIGIALFIAVPVQSQKLPNFLATPVCRDRGQYLIPHPRDCQAYFYCFDGQSYYGQCNAGHRFDAVRQSCLQSTVQECYSCPADGASNQPHPTSCQKFVMCFLGVAHERSCPDGLLFNPTLRQCDLEQNVQCARAMV</sequence>